<evidence type="ECO:0008006" key="3">
    <source>
        <dbReference type="Google" id="ProtNLM"/>
    </source>
</evidence>
<evidence type="ECO:0000313" key="2">
    <source>
        <dbReference type="Proteomes" id="UP000321899"/>
    </source>
</evidence>
<gene>
    <name evidence="1" type="ORF">FIM25_06385</name>
</gene>
<dbReference type="OrthoDB" id="5414903at2"/>
<accession>A0A5Q4VBA3</accession>
<sequence>MEHHTESFHGASRLIYLSLIYSSGSRRAMAPFSAEMAELIQRFQSQDSFRQMVETGLKAMELRLLALEDKGLRLSARRSDSFFAATLTDYGKLLARSDLKAAEILPVHCAIATAFFPTEADLDAPVEDLGAIVIMDVMDILKRFALAESALPDGETRLHPQVKSVAERLRLLPEDNPDRQRAGSGSSWVEMIAIVLDHMVETGYLLAFEETPGEVEYRPTPAYQTALREGIVYAFHAFRDIVTTAPLQEKKTAENTPGEGEPHV</sequence>
<reference evidence="1 2" key="1">
    <citation type="submission" date="2019-06" db="EMBL/GenBank/DDBJ databases">
        <title>Desulfobotulus mexicanus sp. nov., a novel sulfate-reducing bacterium isolated from the sediment of an alkaline crater lake in Mexico.</title>
        <authorList>
            <person name="Hirschler-Rea A."/>
        </authorList>
    </citation>
    <scope>NUCLEOTIDE SEQUENCE [LARGE SCALE GENOMIC DNA]</scope>
    <source>
        <strain evidence="1 2">PAR22N</strain>
    </source>
</reference>
<dbReference type="Proteomes" id="UP000321899">
    <property type="component" value="Unassembled WGS sequence"/>
</dbReference>
<proteinExistence type="predicted"/>
<dbReference type="EMBL" id="VDMB01000006">
    <property type="protein sequence ID" value="TYT75024.1"/>
    <property type="molecule type" value="Genomic_DNA"/>
</dbReference>
<comment type="caution">
    <text evidence="1">The sequence shown here is derived from an EMBL/GenBank/DDBJ whole genome shotgun (WGS) entry which is preliminary data.</text>
</comment>
<name>A0A5Q4VBA3_9BACT</name>
<keyword evidence="2" id="KW-1185">Reference proteome</keyword>
<protein>
    <recommendedName>
        <fullName evidence="3">DUF4194 domain-containing protein</fullName>
    </recommendedName>
</protein>
<organism evidence="1 2">
    <name type="scientific">Desulfobotulus mexicanus</name>
    <dbReference type="NCBI Taxonomy" id="2586642"/>
    <lineage>
        <taxon>Bacteria</taxon>
        <taxon>Pseudomonadati</taxon>
        <taxon>Thermodesulfobacteriota</taxon>
        <taxon>Desulfobacteria</taxon>
        <taxon>Desulfobacterales</taxon>
        <taxon>Desulfobacteraceae</taxon>
        <taxon>Desulfobotulus</taxon>
    </lineage>
</organism>
<dbReference type="AlphaFoldDB" id="A0A5Q4VBA3"/>
<dbReference type="RefSeq" id="WP_139447480.1">
    <property type="nucleotide sequence ID" value="NZ_VDMB01000006.1"/>
</dbReference>
<evidence type="ECO:0000313" key="1">
    <source>
        <dbReference type="EMBL" id="TYT75024.1"/>
    </source>
</evidence>